<name>A0ABX0G4P8_9RHOB</name>
<accession>A0ABX0G4P8</accession>
<evidence type="ECO:0000313" key="2">
    <source>
        <dbReference type="Proteomes" id="UP001515660"/>
    </source>
</evidence>
<dbReference type="Gene3D" id="3.30.300.20">
    <property type="match status" value="1"/>
</dbReference>
<sequence length="138" mass="14867">MQYQLSAQRVDATGSLASSHGAEVRLATDMEGRKDAPNPVELLLAALAACMIKGAERVLPVLKFQLDGMRVSLQADRQDAPPRLAAIRYEITIDTPESAARLDLLHRNILKYGTISNTLAAAVPLSGTIRRAGDDRSS</sequence>
<dbReference type="Pfam" id="PF02566">
    <property type="entry name" value="OsmC"/>
    <property type="match status" value="1"/>
</dbReference>
<proteinExistence type="predicted"/>
<dbReference type="RefSeq" id="WP_166401862.1">
    <property type="nucleotide sequence ID" value="NZ_JAANHS010000002.1"/>
</dbReference>
<protein>
    <submittedName>
        <fullName evidence="1">OsmC family protein</fullName>
    </submittedName>
</protein>
<dbReference type="InterPro" id="IPR036102">
    <property type="entry name" value="OsmC/Ohrsf"/>
</dbReference>
<dbReference type="InterPro" id="IPR015946">
    <property type="entry name" value="KH_dom-like_a/b"/>
</dbReference>
<gene>
    <name evidence="1" type="ORF">G8O29_03655</name>
</gene>
<dbReference type="InterPro" id="IPR003718">
    <property type="entry name" value="OsmC/Ohr_fam"/>
</dbReference>
<dbReference type="EMBL" id="JAANHS010000002">
    <property type="protein sequence ID" value="NHB75839.1"/>
    <property type="molecule type" value="Genomic_DNA"/>
</dbReference>
<evidence type="ECO:0000313" key="1">
    <source>
        <dbReference type="EMBL" id="NHB75839.1"/>
    </source>
</evidence>
<keyword evidence="2" id="KW-1185">Reference proteome</keyword>
<organism evidence="1 2">
    <name type="scientific">Rhodobacter calidifons</name>
    <dbReference type="NCBI Taxonomy" id="2715277"/>
    <lineage>
        <taxon>Bacteria</taxon>
        <taxon>Pseudomonadati</taxon>
        <taxon>Pseudomonadota</taxon>
        <taxon>Alphaproteobacteria</taxon>
        <taxon>Rhodobacterales</taxon>
        <taxon>Rhodobacter group</taxon>
        <taxon>Rhodobacter</taxon>
    </lineage>
</organism>
<dbReference type="Proteomes" id="UP001515660">
    <property type="component" value="Unassembled WGS sequence"/>
</dbReference>
<comment type="caution">
    <text evidence="1">The sequence shown here is derived from an EMBL/GenBank/DDBJ whole genome shotgun (WGS) entry which is preliminary data.</text>
</comment>
<reference evidence="1 2" key="1">
    <citation type="journal article" date="2022" name="Microorganisms">
        <title>Genome Sequence and Characterization of a Xanthorhodopsin-Containing, Aerobic Anoxygenic Phototrophic Rhodobacter Species, Isolated from Mesophilic Conditions at Yellowstone National Park.</title>
        <authorList>
            <person name="Kyndt J.A."/>
            <person name="Robertson S."/>
            <person name="Shoffstall I.B."/>
            <person name="Ramaley R.F."/>
            <person name="Meyer T.E."/>
        </authorList>
    </citation>
    <scope>NUCLEOTIDE SEQUENCE [LARGE SCALE GENOMIC DNA]</scope>
    <source>
        <strain evidence="1 2">M37P</strain>
    </source>
</reference>
<dbReference type="SUPFAM" id="SSF82784">
    <property type="entry name" value="OsmC-like"/>
    <property type="match status" value="1"/>
</dbReference>